<comment type="caution">
    <text evidence="4">The sequence shown here is derived from an EMBL/GenBank/DDBJ whole genome shotgun (WGS) entry which is preliminary data.</text>
</comment>
<dbReference type="InterPro" id="IPR036052">
    <property type="entry name" value="TrpB-like_PALP_sf"/>
</dbReference>
<evidence type="ECO:0000256" key="2">
    <source>
        <dbReference type="ARBA" id="ARBA00022898"/>
    </source>
</evidence>
<dbReference type="PANTHER" id="PTHR10314">
    <property type="entry name" value="CYSTATHIONINE BETA-SYNTHASE"/>
    <property type="match status" value="1"/>
</dbReference>
<name>A0A329UKV3_9FIRM</name>
<keyword evidence="2" id="KW-0663">Pyridoxal phosphate</keyword>
<gene>
    <name evidence="4" type="ORF">C4N23_05450</name>
</gene>
<reference evidence="4 5" key="1">
    <citation type="submission" date="2018-02" db="EMBL/GenBank/DDBJ databases">
        <title>Complete genome sequencing of Faecalibacterium prausnitzii strains isolated from the human gut.</title>
        <authorList>
            <person name="Fitzgerald B.C."/>
            <person name="Shkoporov A.N."/>
            <person name="Ross P.R."/>
            <person name="Hill C."/>
        </authorList>
    </citation>
    <scope>NUCLEOTIDE SEQUENCE [LARGE SCALE GENOMIC DNA]</scope>
    <source>
        <strain evidence="4 5">APC922/41-1</strain>
    </source>
</reference>
<dbReference type="Pfam" id="PF00291">
    <property type="entry name" value="PALP"/>
    <property type="match status" value="1"/>
</dbReference>
<organism evidence="4 5">
    <name type="scientific">Faecalibacterium hattorii</name>
    <dbReference type="NCBI Taxonomy" id="2935520"/>
    <lineage>
        <taxon>Bacteria</taxon>
        <taxon>Bacillati</taxon>
        <taxon>Bacillota</taxon>
        <taxon>Clostridia</taxon>
        <taxon>Eubacteriales</taxon>
        <taxon>Oscillospiraceae</taxon>
        <taxon>Faecalibacterium</taxon>
    </lineage>
</organism>
<dbReference type="InterPro" id="IPR050214">
    <property type="entry name" value="Cys_Synth/Cystath_Beta-Synth"/>
</dbReference>
<dbReference type="Gene3D" id="3.40.50.1100">
    <property type="match status" value="1"/>
</dbReference>
<dbReference type="InterPro" id="IPR001926">
    <property type="entry name" value="TrpB-like_PALP"/>
</dbReference>
<dbReference type="GO" id="GO:1901605">
    <property type="term" value="P:alpha-amino acid metabolic process"/>
    <property type="evidence" value="ECO:0007669"/>
    <property type="project" value="UniProtKB-ARBA"/>
</dbReference>
<evidence type="ECO:0000313" key="4">
    <source>
        <dbReference type="EMBL" id="RAW62207.1"/>
    </source>
</evidence>
<proteinExistence type="predicted"/>
<dbReference type="AlphaFoldDB" id="A0A329UKV3"/>
<evidence type="ECO:0000259" key="3">
    <source>
        <dbReference type="Pfam" id="PF00291"/>
    </source>
</evidence>
<sequence length="104" mass="11385">MAGCGDSENGVKKILKAIDQNFRASLRTVEERPIACINVRTEEAYETAHEVLRAEGLFLGTSAAAALHAAVQVGRRPENQGKNIVVIVPDNGMKYLSTPMYRQK</sequence>
<protein>
    <recommendedName>
        <fullName evidence="3">Tryptophan synthase beta chain-like PALP domain-containing protein</fullName>
    </recommendedName>
</protein>
<dbReference type="EMBL" id="PRLC01000006">
    <property type="protein sequence ID" value="RAW62207.1"/>
    <property type="molecule type" value="Genomic_DNA"/>
</dbReference>
<comment type="cofactor">
    <cofactor evidence="1">
        <name>pyridoxal 5'-phosphate</name>
        <dbReference type="ChEBI" id="CHEBI:597326"/>
    </cofactor>
</comment>
<evidence type="ECO:0000256" key="1">
    <source>
        <dbReference type="ARBA" id="ARBA00001933"/>
    </source>
</evidence>
<keyword evidence="5" id="KW-1185">Reference proteome</keyword>
<feature type="domain" description="Tryptophan synthase beta chain-like PALP" evidence="3">
    <location>
        <begin position="22"/>
        <end position="90"/>
    </location>
</feature>
<accession>A0A329UKV3</accession>
<dbReference type="Proteomes" id="UP000250429">
    <property type="component" value="Unassembled WGS sequence"/>
</dbReference>
<dbReference type="SUPFAM" id="SSF53686">
    <property type="entry name" value="Tryptophan synthase beta subunit-like PLP-dependent enzymes"/>
    <property type="match status" value="1"/>
</dbReference>
<evidence type="ECO:0000313" key="5">
    <source>
        <dbReference type="Proteomes" id="UP000250429"/>
    </source>
</evidence>